<dbReference type="EMBL" id="RXIR01000001">
    <property type="protein sequence ID" value="TVS30310.1"/>
    <property type="molecule type" value="Genomic_DNA"/>
</dbReference>
<dbReference type="AlphaFoldDB" id="A0A6C1TZZ0"/>
<organism evidence="2 3">
    <name type="scientific">Corynebacterium sanguinis</name>
    <dbReference type="NCBI Taxonomy" id="2594913"/>
    <lineage>
        <taxon>Bacteria</taxon>
        <taxon>Bacillati</taxon>
        <taxon>Actinomycetota</taxon>
        <taxon>Actinomycetes</taxon>
        <taxon>Mycobacteriales</taxon>
        <taxon>Corynebacteriaceae</taxon>
        <taxon>Corynebacterium</taxon>
    </lineage>
</organism>
<dbReference type="Proteomes" id="UP000580709">
    <property type="component" value="Unassembled WGS sequence"/>
</dbReference>
<evidence type="ECO:0000313" key="1">
    <source>
        <dbReference type="EMBL" id="MBA4504500.1"/>
    </source>
</evidence>
<evidence type="ECO:0008006" key="5">
    <source>
        <dbReference type="Google" id="ProtNLM"/>
    </source>
</evidence>
<accession>A0A6C1TZZ0</accession>
<sequence>MRTFVVDASEVAALTSSLRTAATQITDIPPHTPNDFGPTAAFRTALASAIGHVNDRAGQLRAEALRLADVMELTVDASTSVDGNFARDLRAVL</sequence>
<gene>
    <name evidence="2" type="ORF">EKI59_00545</name>
    <name evidence="1" type="ORF">H0H28_03995</name>
</gene>
<dbReference type="RefSeq" id="WP_136650881.1">
    <property type="nucleotide sequence ID" value="NZ_CP038157.1"/>
</dbReference>
<evidence type="ECO:0000313" key="4">
    <source>
        <dbReference type="Proteomes" id="UP000580709"/>
    </source>
</evidence>
<reference evidence="2 3" key="1">
    <citation type="submission" date="2018-12" db="EMBL/GenBank/DDBJ databases">
        <title>Corynebacterium sanguinis sp. nov., a clinically-associated and environmental corynebacterium.</title>
        <authorList>
            <person name="Gonzales-Siles L."/>
            <person name="Jaen-Luchoro D."/>
            <person name="Cardew S."/>
            <person name="Inganas E."/>
            <person name="Ohlen M."/>
            <person name="Jensie-Markopolous S."/>
            <person name="Pinyeiro-Iglesias B."/>
            <person name="Molin K."/>
            <person name="Skovbjerg S."/>
            <person name="Svensson-Stadler L."/>
            <person name="Funke G."/>
            <person name="Moore E.R.B."/>
        </authorList>
    </citation>
    <scope>NUCLEOTIDE SEQUENCE [LARGE SCALE GENOMIC DNA]</scope>
    <source>
        <strain evidence="2 3">58734</strain>
    </source>
</reference>
<dbReference type="EMBL" id="JACEOR010000139">
    <property type="protein sequence ID" value="MBA4504500.1"/>
    <property type="molecule type" value="Genomic_DNA"/>
</dbReference>
<keyword evidence="4" id="KW-1185">Reference proteome</keyword>
<name>A0A6C1TZZ0_9CORY</name>
<reference evidence="1 4" key="2">
    <citation type="submission" date="2020-07" db="EMBL/GenBank/DDBJ databases">
        <authorList>
            <person name="Khare M."/>
        </authorList>
    </citation>
    <scope>NUCLEOTIDE SEQUENCE [LARGE SCALE GENOMIC DNA]</scope>
    <source>
        <strain evidence="1 4">P8776</strain>
    </source>
</reference>
<comment type="caution">
    <text evidence="2">The sequence shown here is derived from an EMBL/GenBank/DDBJ whole genome shotgun (WGS) entry which is preliminary data.</text>
</comment>
<protein>
    <recommendedName>
        <fullName evidence="5">PE domain-containing protein</fullName>
    </recommendedName>
</protein>
<dbReference type="GeneID" id="74901093"/>
<proteinExistence type="predicted"/>
<dbReference type="OrthoDB" id="4423451at2"/>
<evidence type="ECO:0000313" key="3">
    <source>
        <dbReference type="Proteomes" id="UP000336646"/>
    </source>
</evidence>
<dbReference type="Proteomes" id="UP000336646">
    <property type="component" value="Unassembled WGS sequence"/>
</dbReference>
<evidence type="ECO:0000313" key="2">
    <source>
        <dbReference type="EMBL" id="TVS30310.1"/>
    </source>
</evidence>